<name>K5XA28_PHACS</name>
<evidence type="ECO:0000256" key="1">
    <source>
        <dbReference type="SAM" id="MobiDB-lite"/>
    </source>
</evidence>
<gene>
    <name evidence="3" type="ORF">PHACADRAFT_170387</name>
</gene>
<evidence type="ECO:0000313" key="3">
    <source>
        <dbReference type="EMBL" id="EKM59777.1"/>
    </source>
</evidence>
<feature type="compositionally biased region" description="Basic residues" evidence="1">
    <location>
        <begin position="371"/>
        <end position="380"/>
    </location>
</feature>
<feature type="transmembrane region" description="Helical" evidence="2">
    <location>
        <begin position="31"/>
        <end position="49"/>
    </location>
</feature>
<dbReference type="EMBL" id="JH930469">
    <property type="protein sequence ID" value="EKM59777.1"/>
    <property type="molecule type" value="Genomic_DNA"/>
</dbReference>
<dbReference type="Proteomes" id="UP000008370">
    <property type="component" value="Unassembled WGS sequence"/>
</dbReference>
<keyword evidence="2" id="KW-1133">Transmembrane helix</keyword>
<sequence>MDDRSDILGGQLHVARPEPLFALSGPTFSGTIFYTFLLLAVVAGLYSLTPHYRQYQEHRHRTAMRRRHGIPDSDHRPFNVAYASVKRAHREREMVEKGKSKRGIRLPPGVTSAAISRQGSSGPGQALRQRQMTGVSLQVTQSQAAEEEVVSLPSGDTESRRAPGQATTASESDFHMPGAPQENTHEKLAPASSKQTLYAPAFARSGPANGKHTRDEEAVDFEEEQDVKTSRMERLDGTDEDTQWEGDVDDDMEVDEPSLVQRRRGTKRLASLEEDEGFESSKAIGRDKRARKLVHQEAKAMRGKKRDRAEAGSTFDGDNSSAEDENEDKHRSNRRRRLAQKKSLANVRGRKRVREPEVDSDDDDSDSLSRRSARHKRGRRSPKEGDFLSDDGMISHDPLCRGRRIGEEWESNGVKYKVGPNGQRLRQALVKKSRSRFPMPKDSEHPDRKVNVDVYVEVWLSEEEYQIAKEHNELAWQSPSAAVTELLEVPVSP</sequence>
<dbReference type="OrthoDB" id="9451547at2759"/>
<dbReference type="InParanoid" id="K5XA28"/>
<keyword evidence="4" id="KW-1185">Reference proteome</keyword>
<dbReference type="RefSeq" id="XP_007392333.1">
    <property type="nucleotide sequence ID" value="XM_007392271.1"/>
</dbReference>
<dbReference type="STRING" id="650164.K5XA28"/>
<proteinExistence type="predicted"/>
<keyword evidence="2" id="KW-0812">Transmembrane</keyword>
<dbReference type="HOGENOM" id="CLU_022818_0_0_1"/>
<keyword evidence="2" id="KW-0472">Membrane</keyword>
<feature type="compositionally biased region" description="Acidic residues" evidence="1">
    <location>
        <begin position="238"/>
        <end position="256"/>
    </location>
</feature>
<feature type="non-terminal residue" evidence="3">
    <location>
        <position position="493"/>
    </location>
</feature>
<dbReference type="KEGG" id="pco:PHACADRAFT_170387"/>
<protein>
    <submittedName>
        <fullName evidence="3">Uncharacterized protein</fullName>
    </submittedName>
</protein>
<reference evidence="3 4" key="1">
    <citation type="journal article" date="2012" name="BMC Genomics">
        <title>Comparative genomics of the white-rot fungi, Phanerochaete carnosa and P. chrysosporium, to elucidate the genetic basis of the distinct wood types they colonize.</title>
        <authorList>
            <person name="Suzuki H."/>
            <person name="MacDonald J."/>
            <person name="Syed K."/>
            <person name="Salamov A."/>
            <person name="Hori C."/>
            <person name="Aerts A."/>
            <person name="Henrissat B."/>
            <person name="Wiebenga A."/>
            <person name="vanKuyk P.A."/>
            <person name="Barry K."/>
            <person name="Lindquist E."/>
            <person name="LaButti K."/>
            <person name="Lapidus A."/>
            <person name="Lucas S."/>
            <person name="Coutinho P."/>
            <person name="Gong Y."/>
            <person name="Samejima M."/>
            <person name="Mahadevan R."/>
            <person name="Abou-Zaid M."/>
            <person name="de Vries R.P."/>
            <person name="Igarashi K."/>
            <person name="Yadav J.S."/>
            <person name="Grigoriev I.V."/>
            <person name="Master E.R."/>
        </authorList>
    </citation>
    <scope>NUCLEOTIDE SEQUENCE [LARGE SCALE GENOMIC DNA]</scope>
    <source>
        <strain evidence="3 4">HHB-10118-sp</strain>
    </source>
</reference>
<dbReference type="GeneID" id="18909510"/>
<feature type="compositionally biased region" description="Basic and acidic residues" evidence="1">
    <location>
        <begin position="226"/>
        <end position="237"/>
    </location>
</feature>
<feature type="compositionally biased region" description="Polar residues" evidence="1">
    <location>
        <begin position="128"/>
        <end position="144"/>
    </location>
</feature>
<feature type="region of interest" description="Disordered" evidence="1">
    <location>
        <begin position="89"/>
        <end position="399"/>
    </location>
</feature>
<evidence type="ECO:0000256" key="2">
    <source>
        <dbReference type="SAM" id="Phobius"/>
    </source>
</evidence>
<feature type="compositionally biased region" description="Basic residues" evidence="1">
    <location>
        <begin position="331"/>
        <end position="340"/>
    </location>
</feature>
<accession>K5XA28</accession>
<dbReference type="AlphaFoldDB" id="K5XA28"/>
<evidence type="ECO:0000313" key="4">
    <source>
        <dbReference type="Proteomes" id="UP000008370"/>
    </source>
</evidence>
<organism evidence="3 4">
    <name type="scientific">Phanerochaete carnosa (strain HHB-10118-sp)</name>
    <name type="common">White-rot fungus</name>
    <name type="synonym">Peniophora carnosa</name>
    <dbReference type="NCBI Taxonomy" id="650164"/>
    <lineage>
        <taxon>Eukaryota</taxon>
        <taxon>Fungi</taxon>
        <taxon>Dikarya</taxon>
        <taxon>Basidiomycota</taxon>
        <taxon>Agaricomycotina</taxon>
        <taxon>Agaricomycetes</taxon>
        <taxon>Polyporales</taxon>
        <taxon>Phanerochaetaceae</taxon>
        <taxon>Phanerochaete</taxon>
    </lineage>
</organism>